<sequence length="271" mass="28569">MNKLVIVKSGGDIATGIAHRLYQSNFQVVILETALPTVVRRAAAFAQAVIQCAPVTVEGVTARLAKLDEARTLIECGLIPVLLAEEPQSVEKVIAALKPVAVVDAIIAKRNIGTQLTDAPVVIGVGPGFTAGEDVHAVVETMRGHELGRVIYQGTAIENTGIPGEIGGFTLERLIKSPADGLFIGCRQIGDTVAAGDIVGHVGDIPVKAAIDGVLRGLLQNRLIVETGMKLGDVDPRCRREHCFTISDKARAVGGGVLEALLHLYIPCRDL</sequence>
<evidence type="ECO:0000313" key="1">
    <source>
        <dbReference type="EMBL" id="SCM83436.1"/>
    </source>
</evidence>
<dbReference type="InterPro" id="IPR017695">
    <property type="entry name" value="Se-dep_Mo_hydrolase_YqeB"/>
</dbReference>
<gene>
    <name evidence="1" type="ORF">KL86SPO_70294</name>
</gene>
<dbReference type="EMBL" id="FMJE01000007">
    <property type="protein sequence ID" value="SCM83436.1"/>
    <property type="molecule type" value="Genomic_DNA"/>
</dbReference>
<dbReference type="RefSeq" id="WP_288185867.1">
    <property type="nucleotide sequence ID" value="NZ_LT608335.1"/>
</dbReference>
<proteinExistence type="predicted"/>
<dbReference type="NCBIfam" id="TIGR03309">
    <property type="entry name" value="matur_yqeB"/>
    <property type="match status" value="1"/>
</dbReference>
<organism evidence="1">
    <name type="scientific">uncultured Sporomusa sp</name>
    <dbReference type="NCBI Taxonomy" id="307249"/>
    <lineage>
        <taxon>Bacteria</taxon>
        <taxon>Bacillati</taxon>
        <taxon>Bacillota</taxon>
        <taxon>Negativicutes</taxon>
        <taxon>Selenomonadales</taxon>
        <taxon>Sporomusaceae</taxon>
        <taxon>Sporomusa</taxon>
        <taxon>environmental samples</taxon>
    </lineage>
</organism>
<dbReference type="AlphaFoldDB" id="A0A212M101"/>
<accession>A0A212M101</accession>
<name>A0A212M101_9FIRM</name>
<reference evidence="1" key="1">
    <citation type="submission" date="2016-08" db="EMBL/GenBank/DDBJ databases">
        <authorList>
            <person name="Seilhamer J.J."/>
        </authorList>
    </citation>
    <scope>NUCLEOTIDE SEQUENCE</scope>
    <source>
        <strain evidence="1">86</strain>
    </source>
</reference>
<protein>
    <submittedName>
        <fullName evidence="1">Selenium-dependent molybdenum hydroxylase system protein, YqeB family</fullName>
    </submittedName>
</protein>